<keyword evidence="2" id="KW-1133">Transmembrane helix</keyword>
<feature type="non-terminal residue" evidence="3">
    <location>
        <position position="461"/>
    </location>
</feature>
<feature type="region of interest" description="Disordered" evidence="1">
    <location>
        <begin position="292"/>
        <end position="321"/>
    </location>
</feature>
<evidence type="ECO:0000313" key="4">
    <source>
        <dbReference type="EMBL" id="CAF4420368.1"/>
    </source>
</evidence>
<sequence>GIKMDILVISGPRKCPIQIPIGSSIAEARSYISSLTDLQVSETCRLLLYKKKFEEYVEVAETTELHDEDKIEIIQPQILPSISSSIMSDTQSNCYAITDISNQYQQYGSCHPNSNQDGLNQSVLAFQSPEAQQYDFHHLYSSNPTVNCLALSIPHNDLTGNTKEQRNLVASDVSSEMFGDDYSSNYVTEKKVPLSAPPPSFSDGVINYLTDRQAVDPKDAMFRAFIHEAHQHYSTLYKDKGYRNQNSYKNIGITLITLYSKLATTSYSTPWRLVTHALSIRWRNKSADEKLAFNGQRRQRNKRKINNDKLENDDPDELSGLSEKPINEMISLIPELKYELTLLYDFGQLIKTRTTDQITTDIRAFLNKVNTYFQVPLGRNQTESDMNGIGKLIQNLNEIDLFIAETAPDPQHLTPYAKFVGEDIHILFEGHLLYRVTKLFGLHYVLVLIIAIHYVFDRQYP</sequence>
<comment type="caution">
    <text evidence="3">The sequence shown here is derived from an EMBL/GenBank/DDBJ whole genome shotgun (WGS) entry which is preliminary data.</text>
</comment>
<dbReference type="AlphaFoldDB" id="A0A815XLN0"/>
<evidence type="ECO:0000313" key="5">
    <source>
        <dbReference type="Proteomes" id="UP000663829"/>
    </source>
</evidence>
<dbReference type="Proteomes" id="UP000663829">
    <property type="component" value="Unassembled WGS sequence"/>
</dbReference>
<evidence type="ECO:0000256" key="2">
    <source>
        <dbReference type="SAM" id="Phobius"/>
    </source>
</evidence>
<accession>A0A815XLN0</accession>
<feature type="non-terminal residue" evidence="3">
    <location>
        <position position="1"/>
    </location>
</feature>
<keyword evidence="2" id="KW-0812">Transmembrane</keyword>
<evidence type="ECO:0000313" key="3">
    <source>
        <dbReference type="EMBL" id="CAF1559000.1"/>
    </source>
</evidence>
<proteinExistence type="predicted"/>
<evidence type="ECO:0000256" key="1">
    <source>
        <dbReference type="SAM" id="MobiDB-lite"/>
    </source>
</evidence>
<reference evidence="3" key="1">
    <citation type="submission" date="2021-02" db="EMBL/GenBank/DDBJ databases">
        <authorList>
            <person name="Nowell W R."/>
        </authorList>
    </citation>
    <scope>NUCLEOTIDE SEQUENCE</scope>
</reference>
<gene>
    <name evidence="3" type="ORF">GPM918_LOCUS39645</name>
    <name evidence="4" type="ORF">SRO942_LOCUS40539</name>
</gene>
<protein>
    <submittedName>
        <fullName evidence="3">Uncharacterized protein</fullName>
    </submittedName>
</protein>
<keyword evidence="5" id="KW-1185">Reference proteome</keyword>
<keyword evidence="2" id="KW-0472">Membrane</keyword>
<dbReference type="EMBL" id="CAJNOQ010028124">
    <property type="protein sequence ID" value="CAF1559000.1"/>
    <property type="molecule type" value="Genomic_DNA"/>
</dbReference>
<organism evidence="3 5">
    <name type="scientific">Didymodactylos carnosus</name>
    <dbReference type="NCBI Taxonomy" id="1234261"/>
    <lineage>
        <taxon>Eukaryota</taxon>
        <taxon>Metazoa</taxon>
        <taxon>Spiralia</taxon>
        <taxon>Gnathifera</taxon>
        <taxon>Rotifera</taxon>
        <taxon>Eurotatoria</taxon>
        <taxon>Bdelloidea</taxon>
        <taxon>Philodinida</taxon>
        <taxon>Philodinidae</taxon>
        <taxon>Didymodactylos</taxon>
    </lineage>
</organism>
<dbReference type="Proteomes" id="UP000681722">
    <property type="component" value="Unassembled WGS sequence"/>
</dbReference>
<feature type="transmembrane region" description="Helical" evidence="2">
    <location>
        <begin position="439"/>
        <end position="456"/>
    </location>
</feature>
<dbReference type="EMBL" id="CAJOBC010093865">
    <property type="protein sequence ID" value="CAF4420368.1"/>
    <property type="molecule type" value="Genomic_DNA"/>
</dbReference>
<name>A0A815XLN0_9BILA</name>